<feature type="coiled-coil region" evidence="1">
    <location>
        <begin position="222"/>
        <end position="266"/>
    </location>
</feature>
<organism evidence="3 4">
    <name type="scientific">Phialophora macrospora</name>
    <dbReference type="NCBI Taxonomy" id="1851006"/>
    <lineage>
        <taxon>Eukaryota</taxon>
        <taxon>Fungi</taxon>
        <taxon>Dikarya</taxon>
        <taxon>Ascomycota</taxon>
        <taxon>Pezizomycotina</taxon>
        <taxon>Eurotiomycetes</taxon>
        <taxon>Chaetothyriomycetidae</taxon>
        <taxon>Chaetothyriales</taxon>
        <taxon>Herpotrichiellaceae</taxon>
        <taxon>Phialophora</taxon>
    </lineage>
</organism>
<name>A0A0D2FCC6_9EURO</name>
<dbReference type="AlphaFoldDB" id="A0A0D2FCC6"/>
<dbReference type="HOGENOM" id="CLU_050241_1_0_1"/>
<evidence type="ECO:0008006" key="5">
    <source>
        <dbReference type="Google" id="ProtNLM"/>
    </source>
</evidence>
<evidence type="ECO:0000256" key="1">
    <source>
        <dbReference type="SAM" id="Coils"/>
    </source>
</evidence>
<evidence type="ECO:0000256" key="2">
    <source>
        <dbReference type="SAM" id="MobiDB-lite"/>
    </source>
</evidence>
<protein>
    <recommendedName>
        <fullName evidence="5">SWI5-dependent HO expression protein 3</fullName>
    </recommendedName>
</protein>
<accession>A0A0D2FCC6</accession>
<dbReference type="STRING" id="5601.A0A0D2FCC6"/>
<gene>
    <name evidence="3" type="ORF">PV04_07889</name>
</gene>
<feature type="compositionally biased region" description="Basic residues" evidence="2">
    <location>
        <begin position="343"/>
        <end position="356"/>
    </location>
</feature>
<feature type="compositionally biased region" description="Basic and acidic residues" evidence="2">
    <location>
        <begin position="128"/>
        <end position="140"/>
    </location>
</feature>
<feature type="compositionally biased region" description="Polar residues" evidence="2">
    <location>
        <begin position="7"/>
        <end position="32"/>
    </location>
</feature>
<dbReference type="Proteomes" id="UP000054266">
    <property type="component" value="Unassembled WGS sequence"/>
</dbReference>
<proteinExistence type="predicted"/>
<feature type="region of interest" description="Disordered" evidence="2">
    <location>
        <begin position="99"/>
        <end position="140"/>
    </location>
</feature>
<keyword evidence="1" id="KW-0175">Coiled coil</keyword>
<feature type="compositionally biased region" description="Basic and acidic residues" evidence="2">
    <location>
        <begin position="99"/>
        <end position="113"/>
    </location>
</feature>
<dbReference type="EMBL" id="KN846960">
    <property type="protein sequence ID" value="KIW65648.1"/>
    <property type="molecule type" value="Genomic_DNA"/>
</dbReference>
<feature type="region of interest" description="Disordered" evidence="2">
    <location>
        <begin position="1"/>
        <end position="78"/>
    </location>
</feature>
<feature type="region of interest" description="Disordered" evidence="2">
    <location>
        <begin position="311"/>
        <end position="362"/>
    </location>
</feature>
<evidence type="ECO:0000313" key="3">
    <source>
        <dbReference type="EMBL" id="KIW65648.1"/>
    </source>
</evidence>
<feature type="compositionally biased region" description="Polar residues" evidence="2">
    <location>
        <begin position="114"/>
        <end position="127"/>
    </location>
</feature>
<reference evidence="3 4" key="1">
    <citation type="submission" date="2015-01" db="EMBL/GenBank/DDBJ databases">
        <title>The Genome Sequence of Capronia semiimmersa CBS27337.</title>
        <authorList>
            <consortium name="The Broad Institute Genomics Platform"/>
            <person name="Cuomo C."/>
            <person name="de Hoog S."/>
            <person name="Gorbushina A."/>
            <person name="Stielow B."/>
            <person name="Teixiera M."/>
            <person name="Abouelleil A."/>
            <person name="Chapman S.B."/>
            <person name="Priest M."/>
            <person name="Young S.K."/>
            <person name="Wortman J."/>
            <person name="Nusbaum C."/>
            <person name="Birren B."/>
        </authorList>
    </citation>
    <scope>NUCLEOTIDE SEQUENCE [LARGE SCALE GENOMIC DNA]</scope>
    <source>
        <strain evidence="3 4">CBS 27337</strain>
    </source>
</reference>
<evidence type="ECO:0000313" key="4">
    <source>
        <dbReference type="Proteomes" id="UP000054266"/>
    </source>
</evidence>
<feature type="compositionally biased region" description="Low complexity" evidence="2">
    <location>
        <begin position="39"/>
        <end position="54"/>
    </location>
</feature>
<sequence>MRKKSRLFNSSPIPSTPTMSDSNGVLKEQSQLEGVRPTSGRVSSASMMRSVQSSTESPPPEAVPWSSAIGHAGTGKSGRVIERLQGDIDRLRRERQLLTTRLEESEKQTETLKTRNQSLQDRTSNYEQSHEATLRQLSRRERQVEELREELRKEKLRTAQAEAQAAAAVSNEEVWRHQAHQAKALATQKEVEYETIVDCRKVDYNRHQAGLHKIRSEFATLLRQKEEDLEKQKKLEIIAEQQRQTIAQLEDLNRKLSTNFKAYRHEIDNAVSDLQQTASRNNQAVDQKLEEMAEVTGRMRWVMNLEDVVHHHHPAPPASQAEDSRNGVASRPHTANEVDGKRSRSPLKLTKHRRKDSTKVAK</sequence>
<keyword evidence="4" id="KW-1185">Reference proteome</keyword>